<dbReference type="AlphaFoldDB" id="A0A4P7W1G2"/>
<protein>
    <submittedName>
        <fullName evidence="1">DUF2851 family protein</fullName>
    </submittedName>
</protein>
<keyword evidence="2" id="KW-1185">Reference proteome</keyword>
<dbReference type="InterPro" id="IPR021272">
    <property type="entry name" value="DUF2851"/>
</dbReference>
<dbReference type="Pfam" id="PF11013">
    <property type="entry name" value="DUF2851"/>
    <property type="match status" value="1"/>
</dbReference>
<organism evidence="1 2">
    <name type="scientific">Duncaniella dubosii</name>
    <dbReference type="NCBI Taxonomy" id="2518971"/>
    <lineage>
        <taxon>Bacteria</taxon>
        <taxon>Pseudomonadati</taxon>
        <taxon>Bacteroidota</taxon>
        <taxon>Bacteroidia</taxon>
        <taxon>Bacteroidales</taxon>
        <taxon>Muribaculaceae</taxon>
        <taxon>Duncaniella</taxon>
    </lineage>
</organism>
<proteinExistence type="predicted"/>
<dbReference type="KEGG" id="ddb:E7747_05180"/>
<accession>A0A4P7W1G2</accession>
<sequence length="426" mass="49152">MERLMQYVWQHRLLVQTDLVTVDGRRLSIIDPGRLNTDAGPDFFNAKVKIGEHLWAGDVEVHVRASDWHRHRHDGDKAYDSVVLHVVDRDDAQICRSNGEVIPQMRMSCSPEFHRRYHELVDRADIDLPCAREIRGLSPLHLADWITSLAYERLYSKVDHIENLMRQYAGDWEQTCYVILARALGFSTNSEPMERLAMSLPLHFLRKHSDSDVAIEALMFGQGGFLEKAFVTDPYMEMLQKEHRFFAHKFSLKPLQPLGWKMARMRPHNFPHRRIALLARLIANDSRLVSRIIKADGLEELRKMFNEPLTGYWATHFTFGPGSERTYECLSRNSVDILLINVAAPLMMAYGIRHGDEALCGRAVELLQEIPAESNSIVTLFLNAGMACKDAFTSQALIHLRRNYCQTRKCLYCRLGHRLLAMKARR</sequence>
<evidence type="ECO:0000313" key="2">
    <source>
        <dbReference type="Proteomes" id="UP000297149"/>
    </source>
</evidence>
<dbReference type="Proteomes" id="UP000297149">
    <property type="component" value="Chromosome"/>
</dbReference>
<gene>
    <name evidence="1" type="ORF">E7747_05180</name>
</gene>
<dbReference type="RefSeq" id="WP_123613812.1">
    <property type="nucleotide sequence ID" value="NZ_CP039396.1"/>
</dbReference>
<evidence type="ECO:0000313" key="1">
    <source>
        <dbReference type="EMBL" id="QCD41729.1"/>
    </source>
</evidence>
<dbReference type="EMBL" id="CP039396">
    <property type="protein sequence ID" value="QCD41729.1"/>
    <property type="molecule type" value="Genomic_DNA"/>
</dbReference>
<reference evidence="2" key="1">
    <citation type="submission" date="2019-02" db="EMBL/GenBank/DDBJ databases">
        <title>Isolation and identification of novel species under the genus Muribaculum.</title>
        <authorList>
            <person name="Miyake S."/>
            <person name="Ding Y."/>
            <person name="Low A."/>
            <person name="Soh M."/>
            <person name="Seedorf H."/>
        </authorList>
    </citation>
    <scope>NUCLEOTIDE SEQUENCE [LARGE SCALE GENOMIC DNA]</scope>
    <source>
        <strain evidence="2">H5</strain>
    </source>
</reference>
<name>A0A4P7W1G2_9BACT</name>